<evidence type="ECO:0000313" key="3">
    <source>
        <dbReference type="EMBL" id="OQP54395.1"/>
    </source>
</evidence>
<evidence type="ECO:0000259" key="2">
    <source>
        <dbReference type="Pfam" id="PF00892"/>
    </source>
</evidence>
<dbReference type="GO" id="GO:0016020">
    <property type="term" value="C:membrane"/>
    <property type="evidence" value="ECO:0007669"/>
    <property type="project" value="InterPro"/>
</dbReference>
<gene>
    <name evidence="3" type="ORF">A4R26_27950</name>
</gene>
<evidence type="ECO:0000256" key="1">
    <source>
        <dbReference type="SAM" id="Phobius"/>
    </source>
</evidence>
<feature type="domain" description="EamA" evidence="2">
    <location>
        <begin position="3"/>
        <end position="142"/>
    </location>
</feature>
<keyword evidence="4" id="KW-1185">Reference proteome</keyword>
<dbReference type="InterPro" id="IPR000620">
    <property type="entry name" value="EamA_dom"/>
</dbReference>
<feature type="transmembrane region" description="Helical" evidence="1">
    <location>
        <begin position="98"/>
        <end position="119"/>
    </location>
</feature>
<dbReference type="PANTHER" id="PTHR22911:SF137">
    <property type="entry name" value="SOLUTE CARRIER FAMILY 35 MEMBER G2-RELATED"/>
    <property type="match status" value="1"/>
</dbReference>
<feature type="domain" description="EamA" evidence="2">
    <location>
        <begin position="155"/>
        <end position="289"/>
    </location>
</feature>
<dbReference type="PANTHER" id="PTHR22911">
    <property type="entry name" value="ACYL-MALONYL CONDENSING ENZYME-RELATED"/>
    <property type="match status" value="1"/>
</dbReference>
<keyword evidence="1" id="KW-0812">Transmembrane</keyword>
<organism evidence="3 4">
    <name type="scientific">Niastella populi</name>
    <dbReference type="NCBI Taxonomy" id="550983"/>
    <lineage>
        <taxon>Bacteria</taxon>
        <taxon>Pseudomonadati</taxon>
        <taxon>Bacteroidota</taxon>
        <taxon>Chitinophagia</taxon>
        <taxon>Chitinophagales</taxon>
        <taxon>Chitinophagaceae</taxon>
        <taxon>Niastella</taxon>
    </lineage>
</organism>
<feature type="transmembrane region" description="Helical" evidence="1">
    <location>
        <begin position="151"/>
        <end position="172"/>
    </location>
</feature>
<dbReference type="OrthoDB" id="3180815at2"/>
<feature type="transmembrane region" description="Helical" evidence="1">
    <location>
        <begin position="72"/>
        <end position="92"/>
    </location>
</feature>
<feature type="transmembrane region" description="Helical" evidence="1">
    <location>
        <begin position="126"/>
        <end position="145"/>
    </location>
</feature>
<feature type="transmembrane region" description="Helical" evidence="1">
    <location>
        <begin position="216"/>
        <end position="236"/>
    </location>
</feature>
<feature type="transmembrane region" description="Helical" evidence="1">
    <location>
        <begin position="272"/>
        <end position="290"/>
    </location>
</feature>
<dbReference type="Pfam" id="PF00892">
    <property type="entry name" value="EamA"/>
    <property type="match status" value="2"/>
</dbReference>
<dbReference type="Proteomes" id="UP000192276">
    <property type="component" value="Unassembled WGS sequence"/>
</dbReference>
<reference evidence="4" key="1">
    <citation type="submission" date="2016-04" db="EMBL/GenBank/DDBJ databases">
        <authorList>
            <person name="Chen L."/>
            <person name="Zhuang W."/>
            <person name="Wang G."/>
        </authorList>
    </citation>
    <scope>NUCLEOTIDE SEQUENCE [LARGE SCALE GENOMIC DNA]</scope>
    <source>
        <strain evidence="4">208</strain>
    </source>
</reference>
<dbReference type="InterPro" id="IPR037185">
    <property type="entry name" value="EmrE-like"/>
</dbReference>
<evidence type="ECO:0000313" key="4">
    <source>
        <dbReference type="Proteomes" id="UP000192276"/>
    </source>
</evidence>
<feature type="transmembrane region" description="Helical" evidence="1">
    <location>
        <begin position="188"/>
        <end position="210"/>
    </location>
</feature>
<proteinExistence type="predicted"/>
<feature type="transmembrane region" description="Helical" evidence="1">
    <location>
        <begin position="248"/>
        <end position="266"/>
    </location>
</feature>
<dbReference type="RefSeq" id="WP_081169336.1">
    <property type="nucleotide sequence ID" value="NZ_LWBP01000208.1"/>
</dbReference>
<dbReference type="AlphaFoldDB" id="A0A1V9F7V6"/>
<keyword evidence="1" id="KW-0472">Membrane</keyword>
<comment type="caution">
    <text evidence="3">The sequence shown here is derived from an EMBL/GenBank/DDBJ whole genome shotgun (WGS) entry which is preliminary data.</text>
</comment>
<dbReference type="SUPFAM" id="SSF103481">
    <property type="entry name" value="Multidrug resistance efflux transporter EmrE"/>
    <property type="match status" value="2"/>
</dbReference>
<keyword evidence="1" id="KW-1133">Transmembrane helix</keyword>
<sequence length="295" mass="31389">MSKYILMVFTGACSYGILSTLAKLSYKEGFNAAQVSFVQALMGALVLWAMVIIHEKRSCGHEQPSPLSGKSILLLLLTGATIGLTTFLYYLSVQYIPASVAIIALMQFTWMTVLLDWYLLKNAPGAMLLIAIVCILGATVMASGGPGSIKSLSLTGISVALASALFYAFYIVANSKAGKEIPTIKRSAIMVTGAAIAIFLVNCCQLSHGIPLSFSFFKWTGLLALFGTIIPPLLFAKGIPNVGASISSVLMVAEMPVAIICASLLLNEPIHGIQWVGMAIMLGAIVYLNIKSRVK</sequence>
<feature type="transmembrane region" description="Helical" evidence="1">
    <location>
        <begin position="32"/>
        <end position="51"/>
    </location>
</feature>
<protein>
    <recommendedName>
        <fullName evidence="2">EamA domain-containing protein</fullName>
    </recommendedName>
</protein>
<dbReference type="EMBL" id="LWBP01000208">
    <property type="protein sequence ID" value="OQP54395.1"/>
    <property type="molecule type" value="Genomic_DNA"/>
</dbReference>
<name>A0A1V9F7V6_9BACT</name>
<accession>A0A1V9F7V6</accession>